<organism evidence="7 9">
    <name type="scientific">Halopseudomonas pelagia</name>
    <dbReference type="NCBI Taxonomy" id="553151"/>
    <lineage>
        <taxon>Bacteria</taxon>
        <taxon>Pseudomonadati</taxon>
        <taxon>Pseudomonadota</taxon>
        <taxon>Gammaproteobacteria</taxon>
        <taxon>Pseudomonadales</taxon>
        <taxon>Pseudomonadaceae</taxon>
        <taxon>Halopseudomonas</taxon>
    </lineage>
</organism>
<evidence type="ECO:0000313" key="9">
    <source>
        <dbReference type="Proteomes" id="UP000243750"/>
    </source>
</evidence>
<dbReference type="AlphaFoldDB" id="A0AA91U363"/>
<evidence type="ECO:0000313" key="8">
    <source>
        <dbReference type="EMBL" id="QFY54967.1"/>
    </source>
</evidence>
<dbReference type="PRINTS" id="PR00411">
    <property type="entry name" value="PNDRDTASEI"/>
</dbReference>
<dbReference type="InterPro" id="IPR028202">
    <property type="entry name" value="Reductase_C"/>
</dbReference>
<protein>
    <submittedName>
        <fullName evidence="7">Pyridine nucleotide-disulfide oxidoreductase</fullName>
    </submittedName>
</protein>
<feature type="domain" description="FAD/NAD(P)-binding" evidence="5">
    <location>
        <begin position="3"/>
        <end position="303"/>
    </location>
</feature>
<dbReference type="GO" id="GO:0016651">
    <property type="term" value="F:oxidoreductase activity, acting on NAD(P)H"/>
    <property type="evidence" value="ECO:0007669"/>
    <property type="project" value="TreeGrafter"/>
</dbReference>
<dbReference type="PANTHER" id="PTHR43557">
    <property type="entry name" value="APOPTOSIS-INDUCING FACTOR 1"/>
    <property type="match status" value="1"/>
</dbReference>
<dbReference type="SUPFAM" id="SSF51905">
    <property type="entry name" value="FAD/NAD(P)-binding domain"/>
    <property type="match status" value="1"/>
</dbReference>
<keyword evidence="3" id="KW-0274">FAD</keyword>
<dbReference type="InterPro" id="IPR016156">
    <property type="entry name" value="FAD/NAD-linked_Rdtase_dimer_sf"/>
</dbReference>
<dbReference type="EMBL" id="CP033116">
    <property type="protein sequence ID" value="QFY54967.1"/>
    <property type="molecule type" value="Genomic_DNA"/>
</dbReference>
<dbReference type="Proteomes" id="UP000344571">
    <property type="component" value="Chromosome"/>
</dbReference>
<keyword evidence="4" id="KW-0560">Oxidoreductase</keyword>
<dbReference type="Proteomes" id="UP000243750">
    <property type="component" value="Unassembled WGS sequence"/>
</dbReference>
<evidence type="ECO:0000256" key="1">
    <source>
        <dbReference type="ARBA" id="ARBA00001974"/>
    </source>
</evidence>
<evidence type="ECO:0000313" key="10">
    <source>
        <dbReference type="Proteomes" id="UP000344571"/>
    </source>
</evidence>
<dbReference type="SUPFAM" id="SSF55424">
    <property type="entry name" value="FAD/NAD-linked reductases, dimerisation (C-terminal) domain"/>
    <property type="match status" value="1"/>
</dbReference>
<evidence type="ECO:0000313" key="7">
    <source>
        <dbReference type="EMBL" id="PCC99702.1"/>
    </source>
</evidence>
<accession>A0AA91U363</accession>
<evidence type="ECO:0000259" key="6">
    <source>
        <dbReference type="Pfam" id="PF14759"/>
    </source>
</evidence>
<dbReference type="Gene3D" id="3.30.390.30">
    <property type="match status" value="1"/>
</dbReference>
<dbReference type="PANTHER" id="PTHR43557:SF2">
    <property type="entry name" value="RIESKE DOMAIN-CONTAINING PROTEIN-RELATED"/>
    <property type="match status" value="1"/>
</dbReference>
<comment type="cofactor">
    <cofactor evidence="1">
        <name>FAD</name>
        <dbReference type="ChEBI" id="CHEBI:57692"/>
    </cofactor>
</comment>
<keyword evidence="2" id="KW-0285">Flavoprotein</keyword>
<evidence type="ECO:0000256" key="2">
    <source>
        <dbReference type="ARBA" id="ARBA00022630"/>
    </source>
</evidence>
<evidence type="ECO:0000256" key="3">
    <source>
        <dbReference type="ARBA" id="ARBA00022827"/>
    </source>
</evidence>
<evidence type="ECO:0000256" key="4">
    <source>
        <dbReference type="ARBA" id="ARBA00023002"/>
    </source>
</evidence>
<feature type="domain" description="Reductase C-terminal" evidence="6">
    <location>
        <begin position="323"/>
        <end position="378"/>
    </location>
</feature>
<dbReference type="Gene3D" id="3.50.50.60">
    <property type="entry name" value="FAD/NAD(P)-binding domain"/>
    <property type="match status" value="2"/>
</dbReference>
<evidence type="ECO:0000259" key="5">
    <source>
        <dbReference type="Pfam" id="PF07992"/>
    </source>
</evidence>
<dbReference type="GO" id="GO:0005737">
    <property type="term" value="C:cytoplasm"/>
    <property type="evidence" value="ECO:0007669"/>
    <property type="project" value="TreeGrafter"/>
</dbReference>
<dbReference type="RefSeq" id="WP_096346304.1">
    <property type="nucleotide sequence ID" value="NZ_CP033116.1"/>
</dbReference>
<dbReference type="PRINTS" id="PR00368">
    <property type="entry name" value="FADPNR"/>
</dbReference>
<dbReference type="InterPro" id="IPR036188">
    <property type="entry name" value="FAD/NAD-bd_sf"/>
</dbReference>
<dbReference type="InterPro" id="IPR023753">
    <property type="entry name" value="FAD/NAD-binding_dom"/>
</dbReference>
<reference evidence="8 10" key="2">
    <citation type="submission" date="2018-10" db="EMBL/GenBank/DDBJ databases">
        <title>Complete genome sequence of Pseudomonas pelagia strain Kongs-67.</title>
        <authorList>
            <person name="Sinha R.K."/>
            <person name="Krishnan K."/>
        </authorList>
    </citation>
    <scope>NUCLEOTIDE SEQUENCE [LARGE SCALE GENOMIC DNA]</scope>
    <source>
        <strain evidence="8 10">Kongs-67</strain>
    </source>
</reference>
<dbReference type="EMBL" id="NWMT01000089">
    <property type="protein sequence ID" value="PCC99702.1"/>
    <property type="molecule type" value="Genomic_DNA"/>
</dbReference>
<dbReference type="Pfam" id="PF07992">
    <property type="entry name" value="Pyr_redox_2"/>
    <property type="match status" value="1"/>
</dbReference>
<proteinExistence type="predicted"/>
<reference evidence="7 9" key="1">
    <citation type="submission" date="2017-09" db="EMBL/GenBank/DDBJ databases">
        <title>Bacterial and phytoplankton interrelationship in Kongsfjorden, an Arctic fjord.</title>
        <authorList>
            <person name="Sinha R."/>
            <person name="Krishnan K."/>
        </authorList>
    </citation>
    <scope>NUCLEOTIDE SEQUENCE [LARGE SCALE GENOMIC DNA]</scope>
    <source>
        <strain evidence="7 9">58</strain>
    </source>
</reference>
<name>A0AA91U363_9GAMM</name>
<dbReference type="Pfam" id="PF14759">
    <property type="entry name" value="Reductase_C"/>
    <property type="match status" value="1"/>
</dbReference>
<sequence>MQKIVIIGAGIASLTAAEALRQNGFDGTITILGEENTLPYQRPPLSKAYLTSDELPSPTPIRSPNFFRDNKVEFEQGSKVIALERSAKQVVIQGGRKIKYDTLILATGARPRPIDLPGESAKNVFYLRNLDHSAALRNALLAPECKKVAVLGAGVIGLEVASAANLQGKQVSVFEANSRAMCRVASPLTSNFVRNRMASAGVLFYFNASVNQILTEGDRVSGIRLSDGTTKPADVVVIGIGAIPNAELAQDANLECDYGIIVDSSMRSSDPDIFAIGDCAKAVNVSTNTPIRIETIHNAMLQAQIAAAHICGKPSPPGSPPRFWSDLNGMKVQCIGIATGYDRIQRRPTESDNACEFWLFSGDRMIAAETVNLPTRQAKLSKAVSGPELIE</sequence>
<gene>
    <name evidence="7" type="ORF">CO192_09140</name>
    <name evidence="8" type="ORF">EAO82_00380</name>
</gene>
<keyword evidence="10" id="KW-1185">Reference proteome</keyword>
<dbReference type="InterPro" id="IPR050446">
    <property type="entry name" value="FAD-oxidoreductase/Apoptosis"/>
</dbReference>